<gene>
    <name evidence="11" type="ORF">GCM10007067_13860</name>
</gene>
<dbReference type="Pfam" id="PF02518">
    <property type="entry name" value="HATPase_c"/>
    <property type="match status" value="1"/>
</dbReference>
<reference evidence="11" key="1">
    <citation type="journal article" date="2014" name="Int. J. Syst. Evol. Microbiol.">
        <title>Complete genome sequence of Corynebacterium casei LMG S-19264T (=DSM 44701T), isolated from a smear-ripened cheese.</title>
        <authorList>
            <consortium name="US DOE Joint Genome Institute (JGI-PGF)"/>
            <person name="Walter F."/>
            <person name="Albersmeier A."/>
            <person name="Kalinowski J."/>
            <person name="Ruckert C."/>
        </authorList>
    </citation>
    <scope>NUCLEOTIDE SEQUENCE</scope>
    <source>
        <strain evidence="11">KCTC 23077</strain>
    </source>
</reference>
<dbReference type="GO" id="GO:0005886">
    <property type="term" value="C:plasma membrane"/>
    <property type="evidence" value="ECO:0007669"/>
    <property type="project" value="TreeGrafter"/>
</dbReference>
<evidence type="ECO:0000313" key="11">
    <source>
        <dbReference type="EMBL" id="GHA77617.1"/>
    </source>
</evidence>
<dbReference type="SUPFAM" id="SSF63829">
    <property type="entry name" value="Calcium-dependent phosphotriesterase"/>
    <property type="match status" value="2"/>
</dbReference>
<evidence type="ECO:0000256" key="5">
    <source>
        <dbReference type="ARBA" id="ARBA00022777"/>
    </source>
</evidence>
<dbReference type="RefSeq" id="WP_189454585.1">
    <property type="nucleotide sequence ID" value="NZ_BMYD01000001.1"/>
</dbReference>
<keyword evidence="3 7" id="KW-0597">Phosphoprotein</keyword>
<dbReference type="AlphaFoldDB" id="A0A918W8V1"/>
<dbReference type="Pfam" id="PF07495">
    <property type="entry name" value="Y_Y_Y"/>
    <property type="match status" value="1"/>
</dbReference>
<evidence type="ECO:0000313" key="12">
    <source>
        <dbReference type="Proteomes" id="UP000646426"/>
    </source>
</evidence>
<proteinExistence type="predicted"/>
<dbReference type="InterPro" id="IPR005467">
    <property type="entry name" value="His_kinase_dom"/>
</dbReference>
<evidence type="ECO:0000256" key="2">
    <source>
        <dbReference type="ARBA" id="ARBA00012438"/>
    </source>
</evidence>
<dbReference type="CDD" id="cd16922">
    <property type="entry name" value="HATPase_EvgS-ArcB-TorS-like"/>
    <property type="match status" value="1"/>
</dbReference>
<dbReference type="Gene3D" id="2.60.40.10">
    <property type="entry name" value="Immunoglobulins"/>
    <property type="match status" value="1"/>
</dbReference>
<dbReference type="PANTHER" id="PTHR43047">
    <property type="entry name" value="TWO-COMPONENT HISTIDINE PROTEIN KINASE"/>
    <property type="match status" value="1"/>
</dbReference>
<dbReference type="SMART" id="SM00388">
    <property type="entry name" value="HisKA"/>
    <property type="match status" value="1"/>
</dbReference>
<evidence type="ECO:0000256" key="8">
    <source>
        <dbReference type="SAM" id="Phobius"/>
    </source>
</evidence>
<dbReference type="InterPro" id="IPR036097">
    <property type="entry name" value="HisK_dim/P_sf"/>
</dbReference>
<organism evidence="11 12">
    <name type="scientific">Cognatilysobacter bugurensis</name>
    <dbReference type="NCBI Taxonomy" id="543356"/>
    <lineage>
        <taxon>Bacteria</taxon>
        <taxon>Pseudomonadati</taxon>
        <taxon>Pseudomonadota</taxon>
        <taxon>Gammaproteobacteria</taxon>
        <taxon>Lysobacterales</taxon>
        <taxon>Lysobacteraceae</taxon>
        <taxon>Cognatilysobacter</taxon>
    </lineage>
</organism>
<dbReference type="CDD" id="cd00082">
    <property type="entry name" value="HisKA"/>
    <property type="match status" value="1"/>
</dbReference>
<dbReference type="InterPro" id="IPR003594">
    <property type="entry name" value="HATPase_dom"/>
</dbReference>
<protein>
    <recommendedName>
        <fullName evidence="2">histidine kinase</fullName>
        <ecNumber evidence="2">2.7.13.3</ecNumber>
    </recommendedName>
</protein>
<dbReference type="Gene3D" id="2.130.10.10">
    <property type="entry name" value="YVTN repeat-like/Quinoprotein amine dehydrogenase"/>
    <property type="match status" value="3"/>
</dbReference>
<reference evidence="11" key="2">
    <citation type="submission" date="2020-09" db="EMBL/GenBank/DDBJ databases">
        <authorList>
            <person name="Sun Q."/>
            <person name="Kim S."/>
        </authorList>
    </citation>
    <scope>NUCLEOTIDE SEQUENCE</scope>
    <source>
        <strain evidence="11">KCTC 23077</strain>
    </source>
</reference>
<dbReference type="InterPro" id="IPR011123">
    <property type="entry name" value="Y_Y_Y"/>
</dbReference>
<dbReference type="Gene3D" id="3.30.565.10">
    <property type="entry name" value="Histidine kinase-like ATPase, C-terminal domain"/>
    <property type="match status" value="1"/>
</dbReference>
<evidence type="ECO:0000256" key="1">
    <source>
        <dbReference type="ARBA" id="ARBA00000085"/>
    </source>
</evidence>
<dbReference type="EMBL" id="BMYD01000001">
    <property type="protein sequence ID" value="GHA77617.1"/>
    <property type="molecule type" value="Genomic_DNA"/>
</dbReference>
<feature type="transmembrane region" description="Helical" evidence="8">
    <location>
        <begin position="765"/>
        <end position="787"/>
    </location>
</feature>
<dbReference type="InterPro" id="IPR011110">
    <property type="entry name" value="Reg_prop"/>
</dbReference>
<dbReference type="Pfam" id="PF00512">
    <property type="entry name" value="HisKA"/>
    <property type="match status" value="1"/>
</dbReference>
<keyword evidence="4" id="KW-0808">Transferase</keyword>
<dbReference type="InterPro" id="IPR011006">
    <property type="entry name" value="CheY-like_superfamily"/>
</dbReference>
<comment type="caution">
    <text evidence="11">The sequence shown here is derived from an EMBL/GenBank/DDBJ whole genome shotgun (WGS) entry which is preliminary data.</text>
</comment>
<dbReference type="GO" id="GO:0009927">
    <property type="term" value="F:histidine phosphotransfer kinase activity"/>
    <property type="evidence" value="ECO:0007669"/>
    <property type="project" value="TreeGrafter"/>
</dbReference>
<dbReference type="Gene3D" id="3.40.50.2300">
    <property type="match status" value="1"/>
</dbReference>
<dbReference type="PANTHER" id="PTHR43047:SF72">
    <property type="entry name" value="OSMOSENSING HISTIDINE PROTEIN KINASE SLN1"/>
    <property type="match status" value="1"/>
</dbReference>
<dbReference type="PRINTS" id="PR00344">
    <property type="entry name" value="BCTRLSENSOR"/>
</dbReference>
<keyword evidence="5 11" id="KW-0418">Kinase</keyword>
<keyword evidence="8" id="KW-0812">Transmembrane</keyword>
<evidence type="ECO:0000259" key="10">
    <source>
        <dbReference type="PROSITE" id="PS50110"/>
    </source>
</evidence>
<feature type="domain" description="Histidine kinase" evidence="9">
    <location>
        <begin position="823"/>
        <end position="1038"/>
    </location>
</feature>
<comment type="catalytic activity">
    <reaction evidence="1">
        <text>ATP + protein L-histidine = ADP + protein N-phospho-L-histidine.</text>
        <dbReference type="EC" id="2.7.13.3"/>
    </reaction>
</comment>
<accession>A0A918W8V1</accession>
<dbReference type="InterPro" id="IPR003661">
    <property type="entry name" value="HisK_dim/P_dom"/>
</dbReference>
<dbReference type="Proteomes" id="UP000646426">
    <property type="component" value="Unassembled WGS sequence"/>
</dbReference>
<dbReference type="SUPFAM" id="SSF55874">
    <property type="entry name" value="ATPase domain of HSP90 chaperone/DNA topoisomerase II/histidine kinase"/>
    <property type="match status" value="1"/>
</dbReference>
<dbReference type="InterPro" id="IPR004358">
    <property type="entry name" value="Sig_transdc_His_kin-like_C"/>
</dbReference>
<keyword evidence="12" id="KW-1185">Reference proteome</keyword>
<dbReference type="InterPro" id="IPR001789">
    <property type="entry name" value="Sig_transdc_resp-reg_receiver"/>
</dbReference>
<dbReference type="SMART" id="SM00448">
    <property type="entry name" value="REC"/>
    <property type="match status" value="1"/>
</dbReference>
<dbReference type="CDD" id="cd17546">
    <property type="entry name" value="REC_hyHK_CKI1_RcsC-like"/>
    <property type="match status" value="1"/>
</dbReference>
<dbReference type="SUPFAM" id="SSF47384">
    <property type="entry name" value="Homodimeric domain of signal transducing histidine kinase"/>
    <property type="match status" value="1"/>
</dbReference>
<keyword evidence="6" id="KW-0902">Two-component regulatory system</keyword>
<dbReference type="Pfam" id="PF07494">
    <property type="entry name" value="Reg_prop"/>
    <property type="match status" value="2"/>
</dbReference>
<feature type="domain" description="Response regulatory" evidence="10">
    <location>
        <begin position="1141"/>
        <end position="1255"/>
    </location>
</feature>
<dbReference type="GO" id="GO:0000155">
    <property type="term" value="F:phosphorelay sensor kinase activity"/>
    <property type="evidence" value="ECO:0007669"/>
    <property type="project" value="InterPro"/>
</dbReference>
<dbReference type="EC" id="2.7.13.3" evidence="2"/>
<dbReference type="PROSITE" id="PS50109">
    <property type="entry name" value="HIS_KIN"/>
    <property type="match status" value="1"/>
</dbReference>
<evidence type="ECO:0000256" key="7">
    <source>
        <dbReference type="PROSITE-ProRule" id="PRU00169"/>
    </source>
</evidence>
<evidence type="ECO:0000259" key="9">
    <source>
        <dbReference type="PROSITE" id="PS50109"/>
    </source>
</evidence>
<feature type="modified residue" description="4-aspartylphosphate" evidence="7">
    <location>
        <position position="1190"/>
    </location>
</feature>
<dbReference type="Pfam" id="PF00072">
    <property type="entry name" value="Response_reg"/>
    <property type="match status" value="1"/>
</dbReference>
<sequence length="1267" mass="135372">MKGSDLGRGWRALVLAVGLAGGAHAAVPESPRLRIVGVEDGLPSSHITGLARDRAGYVWVATNDGLARYDGIDMRVWRHRPGDPGSLPGNAIAYVHVDADDRVWASIEGRGLSVLDATRTRLQHYTRATHPAIGSDDVWAIAGERDALWFGTYEGGLHRLDRDGRIARYMPREGDARSLPAATVFTLVFDARGRLWVGTTAGLARWTGRDFERVALPGENAAPAIYSLTRDGDSIWVSAATGLMRLGADGAWHVPAWSAMFAHPNAVFAVDTEPDGRLWLAARRDLWRVLPGEVPHPVPIGTHGPPLAMLQMLREPAGGLWLPVSGAGLGYLRPDWQRMSQHARSEGGLRAELYPAVAPARAGGVWLAGSRGEVERLAHDGTVHPLPASALAQFDAARLVSVFEDRDGRLWLGARTALIRVDPNGEVRRWTQEGVDPLLGGQAEFISQAPNGDLWISFSGAGVQRRDAASGRVLDTIPAGPKHGLGVGDLELLRVDSEGRVWVAGGDGIAVWDAASRRFVMPPGLPTGDRVHAFVFERDGALWVQRLSGLARYRFDGAQWRPTLQAAAADGIPAVEASGLAVDGAGLVWLASRRGLYRFDPRTRTTRRFGLGDGLTSQEFNDRAIVLTRDGVLHATLADGGVVQLDTRAPDPPPRRPALHVDRIETRREGRWHALDAALPALAPNDRELRVQLRLLAFENPRGNRYFTRLDGYDRRWVEHSGHDAGERVFANLPAGHYTLHARAVDAAGNPAVERTVPLVVRAPWWRTSAALVALILACGALTFVFARALRERARRRDAWRRSERERELAHEASLAKSRFLATLGHEVRTPMTGVLGMSELLLDTQLSPRQRDYAVAIHGAGEHLLRLVNGALDLARAEAGKLELADAPFDPATLSRDVAALMAPLAERRGVAFELDIAGDLPARVRGDADRVRQVLLNLVGNAVKFTAHGRIALRVAVGASGLRFTVEDTGPGIDEVQRARLFRRFEASADSAQRFGGSGLGLAICEELTQAMRGAITVDSVVGRGTRFDVELPLKIVFDEASAVSGEARGGPGDAVGSSAAGAAPQGAVGAATAGVSDVPAGFWSDSSGPDGARRGAAPARSGVDAGVAARAFTTIPVTPLAVSRGSPDAASAQSPTWRILLVEDEPMVAEVVAGLLRADGHVVTHAAHGLAALTEAASAAFDLAVLDLDLPGLDGCALARQLRVLGHGMPLIALTARADAAAEQESHAAGFDRFMRKPATRAMLAAVICDVMGRGVDTERSATP</sequence>
<evidence type="ECO:0000256" key="3">
    <source>
        <dbReference type="ARBA" id="ARBA00022553"/>
    </source>
</evidence>
<dbReference type="SMART" id="SM00387">
    <property type="entry name" value="HATPase_c"/>
    <property type="match status" value="1"/>
</dbReference>
<evidence type="ECO:0000256" key="4">
    <source>
        <dbReference type="ARBA" id="ARBA00022679"/>
    </source>
</evidence>
<dbReference type="SUPFAM" id="SSF52172">
    <property type="entry name" value="CheY-like"/>
    <property type="match status" value="1"/>
</dbReference>
<dbReference type="Gene3D" id="1.10.287.130">
    <property type="match status" value="1"/>
</dbReference>
<keyword evidence="8" id="KW-1133">Transmembrane helix</keyword>
<dbReference type="InterPro" id="IPR036890">
    <property type="entry name" value="HATPase_C_sf"/>
</dbReference>
<dbReference type="FunFam" id="3.30.565.10:FF:000010">
    <property type="entry name" value="Sensor histidine kinase RcsC"/>
    <property type="match status" value="1"/>
</dbReference>
<dbReference type="InterPro" id="IPR013783">
    <property type="entry name" value="Ig-like_fold"/>
</dbReference>
<keyword evidence="8" id="KW-0472">Membrane</keyword>
<name>A0A918W8V1_9GAMM</name>
<dbReference type="InterPro" id="IPR015943">
    <property type="entry name" value="WD40/YVTN_repeat-like_dom_sf"/>
</dbReference>
<dbReference type="PROSITE" id="PS50110">
    <property type="entry name" value="RESPONSE_REGULATORY"/>
    <property type="match status" value="1"/>
</dbReference>
<evidence type="ECO:0000256" key="6">
    <source>
        <dbReference type="ARBA" id="ARBA00023012"/>
    </source>
</evidence>